<keyword evidence="2" id="KW-1185">Reference proteome</keyword>
<dbReference type="EMBL" id="BAABRO010000012">
    <property type="protein sequence ID" value="GAA5509027.1"/>
    <property type="molecule type" value="Genomic_DNA"/>
</dbReference>
<reference evidence="1 2" key="1">
    <citation type="submission" date="2024-02" db="EMBL/GenBank/DDBJ databases">
        <title>Rhodopirellula caenicola NBRC 110016.</title>
        <authorList>
            <person name="Ichikawa N."/>
            <person name="Katano-Makiyama Y."/>
            <person name="Hidaka K."/>
        </authorList>
    </citation>
    <scope>NUCLEOTIDE SEQUENCE [LARGE SCALE GENOMIC DNA]</scope>
    <source>
        <strain evidence="1 2">NBRC 110016</strain>
    </source>
</reference>
<name>A0ABP9VV68_9BACT</name>
<dbReference type="InterPro" id="IPR039513">
    <property type="entry name" value="PL-6"/>
</dbReference>
<gene>
    <name evidence="1" type="ORF">Rcae01_04496</name>
</gene>
<evidence type="ECO:0000313" key="1">
    <source>
        <dbReference type="EMBL" id="GAA5509027.1"/>
    </source>
</evidence>
<evidence type="ECO:0008006" key="3">
    <source>
        <dbReference type="Google" id="ProtNLM"/>
    </source>
</evidence>
<comment type="caution">
    <text evidence="1">The sequence shown here is derived from an EMBL/GenBank/DDBJ whole genome shotgun (WGS) entry which is preliminary data.</text>
</comment>
<dbReference type="InterPro" id="IPR012334">
    <property type="entry name" value="Pectin_lyas_fold"/>
</dbReference>
<dbReference type="SUPFAM" id="SSF51126">
    <property type="entry name" value="Pectin lyase-like"/>
    <property type="match status" value="1"/>
</dbReference>
<sequence length="502" mass="55029">MLTNLAIGSAKAVCWQSFAARNTAIGTRTMLTRILICVVLGYSVGNVFAGEFRITPDSDLKPVLKQVTPGDVIVLANGTWTDPKLKFESLAGTSDQPIQIRAESPGEVVLTGAIEFRVSGSHVTVSGLSFVNPVGTSDVFDFRTKSSIHAHDCRVTDCSFAQTESGSSKESRWLNVYGTRNRVDHCYFAGKSNAGTTLVVWVAETPGSHRIDHNHFGPRPELGKNGGETIRIGTSDVSEFVSKTIVEENYFERCNGEAEIVSNKSCENTYRHNLFERCQGALTLRHGHRCLVDGNIFLGHQAKGTGGVRIIGSDHRVTNNYFEGLRGDAERAAICLMNGIPDGPLNGYAPVTNALIAHNTLIDCKVSMEIGVSPSKRVTVVPSECLIIHNVFLPGKWELFRVQNKPDRFNWIGNKCQADATRGADLVEMQRVEIKLTRAEDGILRPTSSKTLQSDQPCEVEMDIDGEPRKAHFAGCDDPGTTFTIRDLENTTGPIWRRPLKP</sequence>
<accession>A0ABP9VV68</accession>
<protein>
    <recommendedName>
        <fullName evidence="3">Chondroitinase-B</fullName>
    </recommendedName>
</protein>
<organism evidence="1 2">
    <name type="scientific">Novipirellula caenicola</name>
    <dbReference type="NCBI Taxonomy" id="1536901"/>
    <lineage>
        <taxon>Bacteria</taxon>
        <taxon>Pseudomonadati</taxon>
        <taxon>Planctomycetota</taxon>
        <taxon>Planctomycetia</taxon>
        <taxon>Pirellulales</taxon>
        <taxon>Pirellulaceae</taxon>
        <taxon>Novipirellula</taxon>
    </lineage>
</organism>
<dbReference type="Proteomes" id="UP001416858">
    <property type="component" value="Unassembled WGS sequence"/>
</dbReference>
<dbReference type="Gene3D" id="2.160.20.10">
    <property type="entry name" value="Single-stranded right-handed beta-helix, Pectin lyase-like"/>
    <property type="match status" value="1"/>
</dbReference>
<dbReference type="InterPro" id="IPR011050">
    <property type="entry name" value="Pectin_lyase_fold/virulence"/>
</dbReference>
<dbReference type="CDD" id="cd14251">
    <property type="entry name" value="PL-6"/>
    <property type="match status" value="1"/>
</dbReference>
<evidence type="ECO:0000313" key="2">
    <source>
        <dbReference type="Proteomes" id="UP001416858"/>
    </source>
</evidence>
<proteinExistence type="predicted"/>
<dbReference type="Pfam" id="PF14592">
    <property type="entry name" value="Chondroitinas_B"/>
    <property type="match status" value="1"/>
</dbReference>